<evidence type="ECO:0000256" key="2">
    <source>
        <dbReference type="ARBA" id="ARBA00022729"/>
    </source>
</evidence>
<comment type="similarity">
    <text evidence="5">Belongs to the Omp25/RopB family.</text>
</comment>
<dbReference type="InterPro" id="IPR011250">
    <property type="entry name" value="OMP/PagP_B-barrel"/>
</dbReference>
<dbReference type="EMBL" id="JAWDID010000019">
    <property type="protein sequence ID" value="MDU0341057.1"/>
    <property type="molecule type" value="Genomic_DNA"/>
</dbReference>
<dbReference type="PANTHER" id="PTHR34001:SF3">
    <property type="entry name" value="BLL7405 PROTEIN"/>
    <property type="match status" value="1"/>
</dbReference>
<keyword evidence="4" id="KW-0998">Cell outer membrane</keyword>
<evidence type="ECO:0000256" key="6">
    <source>
        <dbReference type="SAM" id="SignalP"/>
    </source>
</evidence>
<organism evidence="8 9">
    <name type="scientific">Bosea rubneri</name>
    <dbReference type="NCBI Taxonomy" id="3075434"/>
    <lineage>
        <taxon>Bacteria</taxon>
        <taxon>Pseudomonadati</taxon>
        <taxon>Pseudomonadota</taxon>
        <taxon>Alphaproteobacteria</taxon>
        <taxon>Hyphomicrobiales</taxon>
        <taxon>Boseaceae</taxon>
        <taxon>Bosea</taxon>
    </lineage>
</organism>
<name>A0ABU3S8E2_9HYPH</name>
<gene>
    <name evidence="8" type="ORF">RKE40_14240</name>
</gene>
<dbReference type="Proteomes" id="UP001254257">
    <property type="component" value="Unassembled WGS sequence"/>
</dbReference>
<feature type="signal peptide" evidence="6">
    <location>
        <begin position="1"/>
        <end position="26"/>
    </location>
</feature>
<comment type="caution">
    <text evidence="8">The sequence shown here is derived from an EMBL/GenBank/DDBJ whole genome shotgun (WGS) entry which is preliminary data.</text>
</comment>
<evidence type="ECO:0000313" key="8">
    <source>
        <dbReference type="EMBL" id="MDU0341057.1"/>
    </source>
</evidence>
<feature type="domain" description="Outer membrane protein beta-barrel" evidence="7">
    <location>
        <begin position="50"/>
        <end position="317"/>
    </location>
</feature>
<evidence type="ECO:0000256" key="4">
    <source>
        <dbReference type="ARBA" id="ARBA00023237"/>
    </source>
</evidence>
<reference evidence="8 9" key="1">
    <citation type="submission" date="2023-09" db="EMBL/GenBank/DDBJ databases">
        <title>Whole genome shotgun sequencing (WGS) of Bosea sp. ZW T0_25, isolated from stored onions (Allium cepa).</title>
        <authorList>
            <person name="Stoll D.A."/>
            <person name="Huch M."/>
        </authorList>
    </citation>
    <scope>NUCLEOTIDE SEQUENCE [LARGE SCALE GENOMIC DNA]</scope>
    <source>
        <strain evidence="8 9">ZW T0_25</strain>
    </source>
</reference>
<dbReference type="RefSeq" id="WP_316018891.1">
    <property type="nucleotide sequence ID" value="NZ_JAWDID010000019.1"/>
</dbReference>
<evidence type="ECO:0000256" key="1">
    <source>
        <dbReference type="ARBA" id="ARBA00004442"/>
    </source>
</evidence>
<dbReference type="Gene3D" id="2.40.160.20">
    <property type="match status" value="1"/>
</dbReference>
<dbReference type="InterPro" id="IPR027385">
    <property type="entry name" value="Beta-barrel_OMP"/>
</dbReference>
<evidence type="ECO:0000256" key="3">
    <source>
        <dbReference type="ARBA" id="ARBA00023136"/>
    </source>
</evidence>
<keyword evidence="9" id="KW-1185">Reference proteome</keyword>
<keyword evidence="2 6" id="KW-0732">Signal</keyword>
<comment type="subcellular location">
    <subcellularLocation>
        <location evidence="1">Cell outer membrane</location>
    </subcellularLocation>
</comment>
<accession>A0ABU3S8E2</accession>
<protein>
    <submittedName>
        <fullName evidence="8">Outer membrane beta-barrel protein</fullName>
    </submittedName>
</protein>
<evidence type="ECO:0000259" key="7">
    <source>
        <dbReference type="Pfam" id="PF13505"/>
    </source>
</evidence>
<evidence type="ECO:0000256" key="5">
    <source>
        <dbReference type="ARBA" id="ARBA00038306"/>
    </source>
</evidence>
<dbReference type="PANTHER" id="PTHR34001">
    <property type="entry name" value="BLL7405 PROTEIN"/>
    <property type="match status" value="1"/>
</dbReference>
<dbReference type="InterPro" id="IPR051692">
    <property type="entry name" value="OMP-like"/>
</dbReference>
<evidence type="ECO:0000313" key="9">
    <source>
        <dbReference type="Proteomes" id="UP001254257"/>
    </source>
</evidence>
<dbReference type="SUPFAM" id="SSF56925">
    <property type="entry name" value="OMPA-like"/>
    <property type="match status" value="1"/>
</dbReference>
<proteinExistence type="inferred from homology"/>
<feature type="chain" id="PRO_5047297995" evidence="6">
    <location>
        <begin position="27"/>
        <end position="317"/>
    </location>
</feature>
<sequence length="317" mass="33367">MHIRSVASALGVAALGMSLTAMQAHAADYPVLRGSQISDTPPPPDFLSGTANWSGFYVGGTAGYVSGQFDAFKQSDALAHQAFGNLLIKDAAVDLLRFGKASNDKVNFGGFIGYNFQFGDTVLGIEAEYIRTNIQTDQRGSISRIYTNLFPTTIPAAPNVEPVNTQTAVTVDGHSATKIDDLAIFKARAGYAFGNFMPFANIGLAVGRISTNGRMRQSHTTGENFGFFNTVTGPTGTVTRTTYAGPGRIARPDASGSSEASVISSGYVPGFAVGGGLEALLAENLLLRAEFTRIYFASYKGVDAIVDSARVGAGLKF</sequence>
<dbReference type="Pfam" id="PF13505">
    <property type="entry name" value="OMP_b-brl"/>
    <property type="match status" value="1"/>
</dbReference>
<keyword evidence="3" id="KW-0472">Membrane</keyword>